<evidence type="ECO:0000313" key="1">
    <source>
        <dbReference type="EMBL" id="GFD51155.1"/>
    </source>
</evidence>
<gene>
    <name evidence="1" type="ORF">Tci_923124</name>
</gene>
<dbReference type="AlphaFoldDB" id="A0A699WU62"/>
<proteinExistence type="predicted"/>
<dbReference type="EMBL" id="BKCJ011766361">
    <property type="protein sequence ID" value="GFD51155.1"/>
    <property type="molecule type" value="Genomic_DNA"/>
</dbReference>
<comment type="caution">
    <text evidence="1">The sequence shown here is derived from an EMBL/GenBank/DDBJ whole genome shotgun (WGS) entry which is preliminary data.</text>
</comment>
<protein>
    <submittedName>
        <fullName evidence="1">Uncharacterized protein</fullName>
    </submittedName>
</protein>
<organism evidence="1">
    <name type="scientific">Tanacetum cinerariifolium</name>
    <name type="common">Dalmatian daisy</name>
    <name type="synonym">Chrysanthemum cinerariifolium</name>
    <dbReference type="NCBI Taxonomy" id="118510"/>
    <lineage>
        <taxon>Eukaryota</taxon>
        <taxon>Viridiplantae</taxon>
        <taxon>Streptophyta</taxon>
        <taxon>Embryophyta</taxon>
        <taxon>Tracheophyta</taxon>
        <taxon>Spermatophyta</taxon>
        <taxon>Magnoliopsida</taxon>
        <taxon>eudicotyledons</taxon>
        <taxon>Gunneridae</taxon>
        <taxon>Pentapetalae</taxon>
        <taxon>asterids</taxon>
        <taxon>campanulids</taxon>
        <taxon>Asterales</taxon>
        <taxon>Asteraceae</taxon>
        <taxon>Asteroideae</taxon>
        <taxon>Anthemideae</taxon>
        <taxon>Anthemidinae</taxon>
        <taxon>Tanacetum</taxon>
    </lineage>
</organism>
<reference evidence="1" key="1">
    <citation type="journal article" date="2019" name="Sci. Rep.">
        <title>Draft genome of Tanacetum cinerariifolium, the natural source of mosquito coil.</title>
        <authorList>
            <person name="Yamashiro T."/>
            <person name="Shiraishi A."/>
            <person name="Satake H."/>
            <person name="Nakayama K."/>
        </authorList>
    </citation>
    <scope>NUCLEOTIDE SEQUENCE</scope>
</reference>
<sequence>REQLFTKALVAIPATNLSSCLDFVKNPFSHVSFFQASVNVTYPASIVNKASMCYNLAFKLPTHPSIINMYPVIDLLMTVIDIPMA</sequence>
<feature type="non-terminal residue" evidence="1">
    <location>
        <position position="1"/>
    </location>
</feature>
<name>A0A699WU62_TANCI</name>
<accession>A0A699WU62</accession>